<dbReference type="InterPro" id="IPR005320">
    <property type="entry name" value="Peptidase_S51"/>
</dbReference>
<keyword evidence="3 5" id="KW-0378">Hydrolase</keyword>
<dbReference type="InterPro" id="IPR029062">
    <property type="entry name" value="Class_I_gatase-like"/>
</dbReference>
<evidence type="ECO:0000256" key="2">
    <source>
        <dbReference type="ARBA" id="ARBA00022670"/>
    </source>
</evidence>
<dbReference type="GO" id="GO:0016805">
    <property type="term" value="F:dipeptidase activity"/>
    <property type="evidence" value="ECO:0007669"/>
    <property type="project" value="UniProtKB-KW"/>
</dbReference>
<dbReference type="EMBL" id="OFTH01000015">
    <property type="protein sequence ID" value="SOZ56512.1"/>
    <property type="molecule type" value="Genomic_DNA"/>
</dbReference>
<dbReference type="PANTHER" id="PTHR20842:SF0">
    <property type="entry name" value="ALPHA-ASPARTYL DIPEPTIDASE"/>
    <property type="match status" value="1"/>
</dbReference>
<comment type="similarity">
    <text evidence="1">Belongs to the peptidase S51 family.</text>
</comment>
<evidence type="ECO:0000256" key="3">
    <source>
        <dbReference type="ARBA" id="ARBA00022801"/>
    </source>
</evidence>
<dbReference type="NCBIfam" id="NF003642">
    <property type="entry name" value="PRK05282.1"/>
    <property type="match status" value="1"/>
</dbReference>
<dbReference type="RefSeq" id="WP_116330926.1">
    <property type="nucleotide sequence ID" value="NZ_LT992559.1"/>
</dbReference>
<name>A0A375DZS3_9BURK</name>
<dbReference type="GO" id="GO:0008236">
    <property type="term" value="F:serine-type peptidase activity"/>
    <property type="evidence" value="ECO:0007669"/>
    <property type="project" value="UniProtKB-KW"/>
</dbReference>
<proteinExistence type="inferred from homology"/>
<evidence type="ECO:0000313" key="5">
    <source>
        <dbReference type="EMBL" id="SOZ56512.1"/>
    </source>
</evidence>
<dbReference type="Gene3D" id="3.40.50.880">
    <property type="match status" value="1"/>
</dbReference>
<dbReference type="PANTHER" id="PTHR20842">
    <property type="entry name" value="PROTEASE S51 ALPHA-ASPARTYL DIPEPTIDASE"/>
    <property type="match status" value="1"/>
</dbReference>
<accession>A0A375DZS3</accession>
<keyword evidence="2" id="KW-0645">Protease</keyword>
<keyword evidence="4" id="KW-0720">Serine protease</keyword>
<gene>
    <name evidence="5" type="primary">pepE</name>
    <name evidence="5" type="ORF">CBM2613_A220231</name>
</gene>
<keyword evidence="5" id="KW-0224">Dipeptidase</keyword>
<dbReference type="GO" id="GO:0006508">
    <property type="term" value="P:proteolysis"/>
    <property type="evidence" value="ECO:0007669"/>
    <property type="project" value="UniProtKB-KW"/>
</dbReference>
<dbReference type="Pfam" id="PF03575">
    <property type="entry name" value="Peptidase_S51"/>
    <property type="match status" value="1"/>
</dbReference>
<protein>
    <submittedName>
        <fullName evidence="5">Peptidase E</fullName>
        <ecNumber evidence="5">3.4.13.21</ecNumber>
    </submittedName>
</protein>
<comment type="caution">
    <text evidence="5">The sequence shown here is derived from an EMBL/GenBank/DDBJ whole genome shotgun (WGS) entry which is preliminary data.</text>
</comment>
<dbReference type="SUPFAM" id="SSF52317">
    <property type="entry name" value="Class I glutamine amidotransferase-like"/>
    <property type="match status" value="1"/>
</dbReference>
<reference evidence="5" key="1">
    <citation type="submission" date="2018-01" db="EMBL/GenBank/DDBJ databases">
        <authorList>
            <person name="Clerissi C."/>
        </authorList>
    </citation>
    <scope>NUCLEOTIDE SEQUENCE</scope>
    <source>
        <strain evidence="5">Cupriavidus taiwanensis STM 8556</strain>
    </source>
</reference>
<organism evidence="5">
    <name type="scientific">Cupriavidus taiwanensis</name>
    <dbReference type="NCBI Taxonomy" id="164546"/>
    <lineage>
        <taxon>Bacteria</taxon>
        <taxon>Pseudomonadati</taxon>
        <taxon>Pseudomonadota</taxon>
        <taxon>Betaproteobacteria</taxon>
        <taxon>Burkholderiales</taxon>
        <taxon>Burkholderiaceae</taxon>
        <taxon>Cupriavidus</taxon>
    </lineage>
</organism>
<evidence type="ECO:0000256" key="4">
    <source>
        <dbReference type="ARBA" id="ARBA00022825"/>
    </source>
</evidence>
<dbReference type="Proteomes" id="UP000256952">
    <property type="component" value="Chromosome CBM2613_a"/>
</dbReference>
<dbReference type="AlphaFoldDB" id="A0A375DZS3"/>
<dbReference type="EC" id="3.4.13.21" evidence="5"/>
<evidence type="ECO:0000256" key="1">
    <source>
        <dbReference type="ARBA" id="ARBA00006534"/>
    </source>
</evidence>
<sequence length="244" mass="26101">MELLLLSNSSSDAGYLVHAHDAIRELAGGRTRACFLPFAGVTRDWDSYEALVRDALAPAGIAAQSPHRLSDADCMRAVAEAELIVIGGGNTFRLLQCLRERGLLPVIARQVAAGDARYIGWSAGTNVACPTIRTTNDMPVADPGGLDALGLVPFQINPHYFNLVVPGFRGETRDQRLAEFTVLQPQTPVLGLPEGNWVRVAGDRMEMGGAHRARWFLGQQIVDVAPGALSVPACTAAIRPIAIP</sequence>
<dbReference type="CDD" id="cd03146">
    <property type="entry name" value="GAT1_Peptidase_E"/>
    <property type="match status" value="1"/>
</dbReference>